<dbReference type="Gene3D" id="2.40.160.10">
    <property type="entry name" value="Porin"/>
    <property type="match status" value="1"/>
</dbReference>
<dbReference type="RefSeq" id="WP_187709561.1">
    <property type="nucleotide sequence ID" value="NZ_CP060782.1"/>
</dbReference>
<dbReference type="InterPro" id="IPR023614">
    <property type="entry name" value="Porin_dom_sf"/>
</dbReference>
<keyword evidence="2" id="KW-1185">Reference proteome</keyword>
<gene>
    <name evidence="1" type="ORF">H9L14_05695</name>
</gene>
<organism evidence="1 2">
    <name type="scientific">Sphingomonas sediminicola</name>
    <dbReference type="NCBI Taxonomy" id="386874"/>
    <lineage>
        <taxon>Bacteria</taxon>
        <taxon>Pseudomonadati</taxon>
        <taxon>Pseudomonadota</taxon>
        <taxon>Alphaproteobacteria</taxon>
        <taxon>Sphingomonadales</taxon>
        <taxon>Sphingomonadaceae</taxon>
        <taxon>Sphingomonas</taxon>
    </lineage>
</organism>
<dbReference type="EMBL" id="CP060782">
    <property type="protein sequence ID" value="QNP46608.1"/>
    <property type="molecule type" value="Genomic_DNA"/>
</dbReference>
<reference evidence="1 2" key="1">
    <citation type="submission" date="2020-08" db="EMBL/GenBank/DDBJ databases">
        <title>Genome sequence of Sphingomonas sediminicola KACC 15039T.</title>
        <authorList>
            <person name="Hyun D.-W."/>
            <person name="Bae J.-W."/>
        </authorList>
    </citation>
    <scope>NUCLEOTIDE SEQUENCE [LARGE SCALE GENOMIC DNA]</scope>
    <source>
        <strain evidence="1 2">KACC 15039</strain>
    </source>
</reference>
<dbReference type="SUPFAM" id="SSF56935">
    <property type="entry name" value="Porins"/>
    <property type="match status" value="1"/>
</dbReference>
<protein>
    <recommendedName>
        <fullName evidence="3">TonB-dependent receptor</fullName>
    </recommendedName>
</protein>
<dbReference type="Proteomes" id="UP000516105">
    <property type="component" value="Chromosome"/>
</dbReference>
<evidence type="ECO:0000313" key="2">
    <source>
        <dbReference type="Proteomes" id="UP000516105"/>
    </source>
</evidence>
<evidence type="ECO:0008006" key="3">
    <source>
        <dbReference type="Google" id="ProtNLM"/>
    </source>
</evidence>
<accession>A0ABX6TG78</accession>
<name>A0ABX6TG78_9SPHN</name>
<evidence type="ECO:0000313" key="1">
    <source>
        <dbReference type="EMBL" id="QNP46608.1"/>
    </source>
</evidence>
<sequence>MIFDLPPSDPSLEISVASRGYSKGLAQTDGMQVLIRPEVAFGSLRLGAYGKNITSNQYDGEAGASVGYRKSFGKMELGASATVKHLYGADPDVDDVALELNFAASRSWGALKPRVSLTYSPNDLAGTGRTAFWEAGSSYQIDKKTSLSAGIGIRRRTGGPDYTSFTAALSRTLGGPFTAEFRLYDTNRNELGENYHRRMVVSVRTRI</sequence>
<proteinExistence type="predicted"/>